<evidence type="ECO:0000259" key="1">
    <source>
        <dbReference type="Pfam" id="PF01408"/>
    </source>
</evidence>
<dbReference type="SUPFAM" id="SSF51735">
    <property type="entry name" value="NAD(P)-binding Rossmann-fold domains"/>
    <property type="match status" value="1"/>
</dbReference>
<feature type="non-terminal residue" evidence="3">
    <location>
        <position position="1"/>
    </location>
</feature>
<feature type="domain" description="Gfo/Idh/MocA-like oxidoreductase N-terminal" evidence="1">
    <location>
        <begin position="6"/>
        <end position="103"/>
    </location>
</feature>
<sequence>VIANYPSSRLLAIAEPNQLAFEQASKEFPETAIFKDPFRMMEEVDVDAISIVSPEDTHAELVKHALNKDIHVFCEKPLSTKLDEARDLVAQAKQKNLLLRLGYILRYEPRHRILQREVQAGRLGTLANIRAKRDASRSWFEAYGHRVHPVYETLVHDIDLVLWISQQRCRSITAWGGYHLGFEEPDTFVMIMEMERGTLCTLESAWLVPDGTPANILGWGEDKQTGNGVVDAWIEVLGTKGSSFLKTYEPSLTINDESASYFPDLGFWPEIDGRTMGALREELWDFVQTVRGEPNAGVDSLADALHVQEICKAAIDAEKSGLKVKIK</sequence>
<evidence type="ECO:0000313" key="3">
    <source>
        <dbReference type="EMBL" id="SVA18668.1"/>
    </source>
</evidence>
<dbReference type="InterPro" id="IPR055170">
    <property type="entry name" value="GFO_IDH_MocA-like_dom"/>
</dbReference>
<dbReference type="InterPro" id="IPR051450">
    <property type="entry name" value="Gfo/Idh/MocA_Oxidoreductases"/>
</dbReference>
<dbReference type="Pfam" id="PF22725">
    <property type="entry name" value="GFO_IDH_MocA_C3"/>
    <property type="match status" value="1"/>
</dbReference>
<evidence type="ECO:0000259" key="2">
    <source>
        <dbReference type="Pfam" id="PF22725"/>
    </source>
</evidence>
<dbReference type="InterPro" id="IPR036291">
    <property type="entry name" value="NAD(P)-bd_dom_sf"/>
</dbReference>
<dbReference type="GO" id="GO:0000166">
    <property type="term" value="F:nucleotide binding"/>
    <property type="evidence" value="ECO:0007669"/>
    <property type="project" value="InterPro"/>
</dbReference>
<organism evidence="3">
    <name type="scientific">marine metagenome</name>
    <dbReference type="NCBI Taxonomy" id="408172"/>
    <lineage>
        <taxon>unclassified sequences</taxon>
        <taxon>metagenomes</taxon>
        <taxon>ecological metagenomes</taxon>
    </lineage>
</organism>
<dbReference type="InterPro" id="IPR000683">
    <property type="entry name" value="Gfo/Idh/MocA-like_OxRdtase_N"/>
</dbReference>
<evidence type="ECO:0008006" key="4">
    <source>
        <dbReference type="Google" id="ProtNLM"/>
    </source>
</evidence>
<dbReference type="EMBL" id="UINC01005043">
    <property type="protein sequence ID" value="SVA18668.1"/>
    <property type="molecule type" value="Genomic_DNA"/>
</dbReference>
<proteinExistence type="predicted"/>
<reference evidence="3" key="1">
    <citation type="submission" date="2018-05" db="EMBL/GenBank/DDBJ databases">
        <authorList>
            <person name="Lanie J.A."/>
            <person name="Ng W.-L."/>
            <person name="Kazmierczak K.M."/>
            <person name="Andrzejewski T.M."/>
            <person name="Davidsen T.M."/>
            <person name="Wayne K.J."/>
            <person name="Tettelin H."/>
            <person name="Glass J.I."/>
            <person name="Rusch D."/>
            <person name="Podicherti R."/>
            <person name="Tsui H.-C.T."/>
            <person name="Winkler M.E."/>
        </authorList>
    </citation>
    <scope>NUCLEOTIDE SEQUENCE</scope>
</reference>
<dbReference type="Gene3D" id="3.30.360.10">
    <property type="entry name" value="Dihydrodipicolinate Reductase, domain 2"/>
    <property type="match status" value="1"/>
</dbReference>
<accession>A0A381TT52</accession>
<dbReference type="PANTHER" id="PTHR43377:SF1">
    <property type="entry name" value="BILIVERDIN REDUCTASE A"/>
    <property type="match status" value="1"/>
</dbReference>
<dbReference type="Gene3D" id="3.40.50.720">
    <property type="entry name" value="NAD(P)-binding Rossmann-like Domain"/>
    <property type="match status" value="1"/>
</dbReference>
<dbReference type="PANTHER" id="PTHR43377">
    <property type="entry name" value="BILIVERDIN REDUCTASE A"/>
    <property type="match status" value="1"/>
</dbReference>
<dbReference type="AlphaFoldDB" id="A0A381TT52"/>
<dbReference type="Pfam" id="PF01408">
    <property type="entry name" value="GFO_IDH_MocA"/>
    <property type="match status" value="1"/>
</dbReference>
<dbReference type="SUPFAM" id="SSF55347">
    <property type="entry name" value="Glyceraldehyde-3-phosphate dehydrogenase-like, C-terminal domain"/>
    <property type="match status" value="1"/>
</dbReference>
<protein>
    <recommendedName>
        <fullName evidence="4">Gfo/Idh/MocA-like oxidoreductase N-terminal domain-containing protein</fullName>
    </recommendedName>
</protein>
<name>A0A381TT52_9ZZZZ</name>
<feature type="domain" description="GFO/IDH/MocA-like oxidoreductase" evidence="2">
    <location>
        <begin position="114"/>
        <end position="242"/>
    </location>
</feature>
<gene>
    <name evidence="3" type="ORF">METZ01_LOCUS71522</name>
</gene>